<organism evidence="5 6">
    <name type="scientific">Sphingomonas sanguinis</name>
    <dbReference type="NCBI Taxonomy" id="33051"/>
    <lineage>
        <taxon>Bacteria</taxon>
        <taxon>Pseudomonadati</taxon>
        <taxon>Pseudomonadota</taxon>
        <taxon>Alphaproteobacteria</taxon>
        <taxon>Sphingomonadales</taxon>
        <taxon>Sphingomonadaceae</taxon>
        <taxon>Sphingomonas</taxon>
    </lineage>
</organism>
<dbReference type="PANTHER" id="PTHR37423:SF2">
    <property type="entry name" value="MEMBRANE-BOUND LYTIC MUREIN TRANSGLYCOSYLASE C"/>
    <property type="match status" value="1"/>
</dbReference>
<protein>
    <submittedName>
        <fullName evidence="5">Lytic transglycosylase</fullName>
    </submittedName>
</protein>
<dbReference type="PANTHER" id="PTHR37423">
    <property type="entry name" value="SOLUBLE LYTIC MUREIN TRANSGLYCOSYLASE-RELATED"/>
    <property type="match status" value="1"/>
</dbReference>
<dbReference type="AlphaFoldDB" id="A0A147I5C8"/>
<feature type="chain" id="PRO_5007548265" evidence="3">
    <location>
        <begin position="34"/>
        <end position="253"/>
    </location>
</feature>
<dbReference type="PATRIC" id="fig|33051.3.peg.772"/>
<dbReference type="CDD" id="cd00254">
    <property type="entry name" value="LT-like"/>
    <property type="match status" value="1"/>
</dbReference>
<dbReference type="Pfam" id="PF01464">
    <property type="entry name" value="SLT"/>
    <property type="match status" value="1"/>
</dbReference>
<proteinExistence type="inferred from homology"/>
<feature type="signal peptide" evidence="3">
    <location>
        <begin position="1"/>
        <end position="33"/>
    </location>
</feature>
<evidence type="ECO:0000259" key="4">
    <source>
        <dbReference type="Pfam" id="PF01464"/>
    </source>
</evidence>
<evidence type="ECO:0000256" key="3">
    <source>
        <dbReference type="SAM" id="SignalP"/>
    </source>
</evidence>
<keyword evidence="3" id="KW-0732">Signal</keyword>
<dbReference type="Gene3D" id="1.10.530.10">
    <property type="match status" value="1"/>
</dbReference>
<evidence type="ECO:0000313" key="5">
    <source>
        <dbReference type="EMBL" id="KTT73844.1"/>
    </source>
</evidence>
<comment type="similarity">
    <text evidence="1">Belongs to the transglycosylase Slt family.</text>
</comment>
<accession>A0A147I5C8</accession>
<evidence type="ECO:0000256" key="2">
    <source>
        <dbReference type="ARBA" id="ARBA00009387"/>
    </source>
</evidence>
<dbReference type="SUPFAM" id="SSF53955">
    <property type="entry name" value="Lysozyme-like"/>
    <property type="match status" value="1"/>
</dbReference>
<gene>
    <name evidence="5" type="ORF">NS319_02645</name>
</gene>
<comment type="caution">
    <text evidence="5">The sequence shown here is derived from an EMBL/GenBank/DDBJ whole genome shotgun (WGS) entry which is preliminary data.</text>
</comment>
<dbReference type="EMBL" id="LDTD01000014">
    <property type="protein sequence ID" value="KTT73844.1"/>
    <property type="molecule type" value="Genomic_DNA"/>
</dbReference>
<dbReference type="Proteomes" id="UP000072867">
    <property type="component" value="Unassembled WGS sequence"/>
</dbReference>
<name>A0A147I5C8_9SPHN</name>
<feature type="domain" description="Transglycosylase SLT" evidence="4">
    <location>
        <begin position="53"/>
        <end position="149"/>
    </location>
</feature>
<dbReference type="InterPro" id="IPR008258">
    <property type="entry name" value="Transglycosylase_SLT_dom_1"/>
</dbReference>
<reference evidence="5 6" key="1">
    <citation type="journal article" date="2016" name="Front. Microbiol.">
        <title>Genomic Resource of Rice Seed Associated Bacteria.</title>
        <authorList>
            <person name="Midha S."/>
            <person name="Bansal K."/>
            <person name="Sharma S."/>
            <person name="Kumar N."/>
            <person name="Patil P.P."/>
            <person name="Chaudhry V."/>
            <person name="Patil P.B."/>
        </authorList>
    </citation>
    <scope>NUCLEOTIDE SEQUENCE [LARGE SCALE GENOMIC DNA]</scope>
    <source>
        <strain evidence="5 6">NS319</strain>
    </source>
</reference>
<evidence type="ECO:0000313" key="6">
    <source>
        <dbReference type="Proteomes" id="UP000072867"/>
    </source>
</evidence>
<sequence>MAALHPRIGGRPVRLALLLLVALSSGTTIPACALAEDPAIARWSPRDPYAGHIAEAAQRFALPAAWVRAVMRAESGGDPKAVSPKGAIGLMQIMPATWADLRVRHGLGVDPYDPHDNIVAGAAYIRELFDRYGTPGWIAAYNAGPGRYEASLAGRPLPSETIAYIATVTPGFDAVGGSTKTVIAAAEPLSWTRAPLFIARPDHGASARSAPTAQPPGDGSTVVASVADVRDVSAIVPQSDGLFVARADTGQRP</sequence>
<comment type="similarity">
    <text evidence="2">Belongs to the virb1 family.</text>
</comment>
<dbReference type="InterPro" id="IPR023346">
    <property type="entry name" value="Lysozyme-like_dom_sf"/>
</dbReference>
<evidence type="ECO:0000256" key="1">
    <source>
        <dbReference type="ARBA" id="ARBA00007734"/>
    </source>
</evidence>